<dbReference type="InterPro" id="IPR038765">
    <property type="entry name" value="Papain-like_cys_pep_sf"/>
</dbReference>
<organism evidence="5 6">
    <name type="scientific">Cuscuta epithymum</name>
    <dbReference type="NCBI Taxonomy" id="186058"/>
    <lineage>
        <taxon>Eukaryota</taxon>
        <taxon>Viridiplantae</taxon>
        <taxon>Streptophyta</taxon>
        <taxon>Embryophyta</taxon>
        <taxon>Tracheophyta</taxon>
        <taxon>Spermatophyta</taxon>
        <taxon>Magnoliopsida</taxon>
        <taxon>eudicotyledons</taxon>
        <taxon>Gunneridae</taxon>
        <taxon>Pentapetalae</taxon>
        <taxon>asterids</taxon>
        <taxon>lamiids</taxon>
        <taxon>Solanales</taxon>
        <taxon>Convolvulaceae</taxon>
        <taxon>Cuscuteae</taxon>
        <taxon>Cuscuta</taxon>
        <taxon>Cuscuta subgen. Cuscuta</taxon>
    </lineage>
</organism>
<keyword evidence="3" id="KW-0378">Hydrolase</keyword>
<feature type="domain" description="Ubiquitin-like protease family profile" evidence="4">
    <location>
        <begin position="393"/>
        <end position="598"/>
    </location>
</feature>
<protein>
    <recommendedName>
        <fullName evidence="4">Ubiquitin-like protease family profile domain-containing protein</fullName>
    </recommendedName>
</protein>
<evidence type="ECO:0000256" key="3">
    <source>
        <dbReference type="ARBA" id="ARBA00022801"/>
    </source>
</evidence>
<evidence type="ECO:0000259" key="4">
    <source>
        <dbReference type="PROSITE" id="PS50600"/>
    </source>
</evidence>
<dbReference type="Pfam" id="PF02902">
    <property type="entry name" value="Peptidase_C48"/>
    <property type="match status" value="1"/>
</dbReference>
<gene>
    <name evidence="5" type="ORF">CEPIT_LOCUS26974</name>
</gene>
<accession>A0AAV0EQZ6</accession>
<evidence type="ECO:0000256" key="2">
    <source>
        <dbReference type="ARBA" id="ARBA00022670"/>
    </source>
</evidence>
<keyword evidence="6" id="KW-1185">Reference proteome</keyword>
<keyword evidence="2" id="KW-0645">Protease</keyword>
<name>A0AAV0EQZ6_9ASTE</name>
<dbReference type="EMBL" id="CAMAPF010000938">
    <property type="protein sequence ID" value="CAH9125720.1"/>
    <property type="molecule type" value="Genomic_DNA"/>
</dbReference>
<proteinExistence type="inferred from homology"/>
<dbReference type="GO" id="GO:0006508">
    <property type="term" value="P:proteolysis"/>
    <property type="evidence" value="ECO:0007669"/>
    <property type="project" value="UniProtKB-KW"/>
</dbReference>
<dbReference type="InterPro" id="IPR003653">
    <property type="entry name" value="Peptidase_C48_C"/>
</dbReference>
<dbReference type="PROSITE" id="PS50600">
    <property type="entry name" value="ULP_PROTEASE"/>
    <property type="match status" value="1"/>
</dbReference>
<evidence type="ECO:0000313" key="6">
    <source>
        <dbReference type="Proteomes" id="UP001152523"/>
    </source>
</evidence>
<reference evidence="5" key="1">
    <citation type="submission" date="2022-07" db="EMBL/GenBank/DDBJ databases">
        <authorList>
            <person name="Macas J."/>
            <person name="Novak P."/>
            <person name="Neumann P."/>
        </authorList>
    </citation>
    <scope>NUCLEOTIDE SEQUENCE</scope>
</reference>
<comment type="similarity">
    <text evidence="1">Belongs to the peptidase C48 family.</text>
</comment>
<dbReference type="Proteomes" id="UP001152523">
    <property type="component" value="Unassembled WGS sequence"/>
</dbReference>
<dbReference type="SUPFAM" id="SSF54001">
    <property type="entry name" value="Cysteine proteinases"/>
    <property type="match status" value="1"/>
</dbReference>
<sequence length="643" mass="72371">MTKKKVPIKKRKVIPIDVVVPKKTKARKLLRLGNTDKEVTAQEPVYNSTSISCEERQVDIHVSKISNQRKSPRLVRDDVDRVVRTDAGVSVEQPVNDTTSFSVQDRQHGQHQKASLMLKISSLEDQLNLQSLEIKKLDEKIKLQDGTIAQLIKDQEIMAMKFKEYVESLTNKIISEGVSHSPTRCSDQPNANAGVNVDADTVANEDVNFNSDCSLLEVPHVVTDSDDMFEKGMTQALNIALDMYESMLVIPNGCEPASSSHINENINHEKLQAVTFEEQPCTILPSAQTTHETDPVTAIDVVEIDDLTLTKGRPKRKAKSPSRYTPGSEALKKNKKACHLQVVCPFSFDPFSVFKSKSEQLKFSKYVMEGVARGHKNVATKVKYKPEHEINFLLLLDPGLEIEKKSWLYKLHQSGQWIDSTHIETVDFYLRLKAATFKLVQKFSTASCYVVDRINELFIRYKSGKCDPHDASLDGCLNDALSGDPTLYLRPWIKSDYVYFYTSIESNHWVLVVLDVQAHTLRLYDSNNRLGTMKPNILKKMQGLIHFLPLVLADVKAVSSNTAPEEVVPYEVEVVTGVPQQVNGGDCGFMVLKFAEVLQMTLDVRTVYPDRIADYRAKWAHDLYVYGSAKGKSLAIHSDAIKK</sequence>
<dbReference type="GO" id="GO:0008234">
    <property type="term" value="F:cysteine-type peptidase activity"/>
    <property type="evidence" value="ECO:0007669"/>
    <property type="project" value="InterPro"/>
</dbReference>
<dbReference type="AlphaFoldDB" id="A0AAV0EQZ6"/>
<evidence type="ECO:0000256" key="1">
    <source>
        <dbReference type="ARBA" id="ARBA00005234"/>
    </source>
</evidence>
<comment type="caution">
    <text evidence="5">The sequence shown here is derived from an EMBL/GenBank/DDBJ whole genome shotgun (WGS) entry which is preliminary data.</text>
</comment>
<dbReference type="Gene3D" id="3.40.395.10">
    <property type="entry name" value="Adenoviral Proteinase, Chain A"/>
    <property type="match status" value="1"/>
</dbReference>
<evidence type="ECO:0000313" key="5">
    <source>
        <dbReference type="EMBL" id="CAH9125720.1"/>
    </source>
</evidence>